<proteinExistence type="predicted"/>
<keyword evidence="2" id="KW-1185">Reference proteome</keyword>
<dbReference type="AlphaFoldDB" id="R3WNY9"/>
<evidence type="ECO:0000313" key="2">
    <source>
        <dbReference type="Proteomes" id="UP000013840"/>
    </source>
</evidence>
<dbReference type="EMBL" id="AJAU01000022">
    <property type="protein sequence ID" value="EOL43535.1"/>
    <property type="molecule type" value="Genomic_DNA"/>
</dbReference>
<dbReference type="Proteomes" id="UP000013840">
    <property type="component" value="Unassembled WGS sequence"/>
</dbReference>
<comment type="caution">
    <text evidence="1">The sequence shown here is derived from an EMBL/GenBank/DDBJ whole genome shotgun (WGS) entry which is preliminary data.</text>
</comment>
<evidence type="ECO:0000313" key="1">
    <source>
        <dbReference type="EMBL" id="EOL43535.1"/>
    </source>
</evidence>
<accession>R3WNY9</accession>
<protein>
    <submittedName>
        <fullName evidence="1">Uncharacterized protein</fullName>
    </submittedName>
</protein>
<sequence>MYAVINFFKRSNVGKKKFELMMKIIRSVVITPKLRDIDNSNIIMNRILMNVLSSSKIKLHC</sequence>
<reference evidence="1 2" key="1">
    <citation type="submission" date="2013-02" db="EMBL/GenBank/DDBJ databases">
        <title>The Genome Sequence of Enterococcus caccae BAA-1240.</title>
        <authorList>
            <consortium name="The Broad Institute Genome Sequencing Platform"/>
            <consortium name="The Broad Institute Genome Sequencing Center for Infectious Disease"/>
            <person name="Earl A.M."/>
            <person name="Gilmore M.S."/>
            <person name="Lebreton F."/>
            <person name="Walker B."/>
            <person name="Young S.K."/>
            <person name="Zeng Q."/>
            <person name="Gargeya S."/>
            <person name="Fitzgerald M."/>
            <person name="Haas B."/>
            <person name="Abouelleil A."/>
            <person name="Alvarado L."/>
            <person name="Arachchi H.M."/>
            <person name="Berlin A.M."/>
            <person name="Chapman S.B."/>
            <person name="Dewar J."/>
            <person name="Goldberg J."/>
            <person name="Griggs A."/>
            <person name="Gujja S."/>
            <person name="Hansen M."/>
            <person name="Howarth C."/>
            <person name="Imamovic A."/>
            <person name="Larimer J."/>
            <person name="McCowan C."/>
            <person name="Murphy C."/>
            <person name="Neiman D."/>
            <person name="Pearson M."/>
            <person name="Priest M."/>
            <person name="Roberts A."/>
            <person name="Saif S."/>
            <person name="Shea T."/>
            <person name="Sisk P."/>
            <person name="Sykes S."/>
            <person name="Wortman J."/>
            <person name="Nusbaum C."/>
            <person name="Birren B."/>
        </authorList>
    </citation>
    <scope>NUCLEOTIDE SEQUENCE [LARGE SCALE GENOMIC DNA]</scope>
    <source>
        <strain evidence="1 2">ATCC BAA-1240</strain>
    </source>
</reference>
<organism evidence="1 2">
    <name type="scientific">Enterococcus caccae ATCC BAA-1240</name>
    <dbReference type="NCBI Taxonomy" id="1158612"/>
    <lineage>
        <taxon>Bacteria</taxon>
        <taxon>Bacillati</taxon>
        <taxon>Bacillota</taxon>
        <taxon>Bacilli</taxon>
        <taxon>Lactobacillales</taxon>
        <taxon>Enterococcaceae</taxon>
        <taxon>Enterococcus</taxon>
    </lineage>
</organism>
<name>R3WNY9_9ENTE</name>
<gene>
    <name evidence="1" type="ORF">UC7_02865</name>
</gene>